<gene>
    <name evidence="1" type="ORF">FK004_02675</name>
</gene>
<dbReference type="PROSITE" id="PS51257">
    <property type="entry name" value="PROKAR_LIPOPROTEIN"/>
    <property type="match status" value="1"/>
</dbReference>
<dbReference type="EMBL" id="CP020919">
    <property type="protein sequence ID" value="AWG27242.1"/>
    <property type="molecule type" value="Genomic_DNA"/>
</dbReference>
<sequence length="187" mass="19505">MKFLSMTLLATIVLSSCSNDDDNVPTVVNEEEVITTITATFTPVNGGAPIILRSYDADGDGPIAPVITVSGPFATGQAYHGAITLLNELETPAGNITEEVHEEGVDHQFFFQSAPSIGTFAYTDADANGRPIGLAFDYTASATAVSSNLTITLRHQPNKAAAGVANGDITNAAGETDIQILFSTVVQ</sequence>
<dbReference type="Proteomes" id="UP000244677">
    <property type="component" value="Chromosome"/>
</dbReference>
<reference evidence="1 2" key="1">
    <citation type="submission" date="2017-04" db="EMBL/GenBank/DDBJ databases">
        <title>Complete genome sequence of Flavobacterium kingsejong AJ004.</title>
        <authorList>
            <person name="Lee P.C."/>
        </authorList>
    </citation>
    <scope>NUCLEOTIDE SEQUENCE [LARGE SCALE GENOMIC DNA]</scope>
    <source>
        <strain evidence="1 2">AJ004</strain>
    </source>
</reference>
<dbReference type="OrthoDB" id="713689at2"/>
<keyword evidence="2" id="KW-1185">Reference proteome</keyword>
<accession>A0A2S1LU90</accession>
<proteinExistence type="predicted"/>
<dbReference type="KEGG" id="fki:FK004_02675"/>
<evidence type="ECO:0000313" key="1">
    <source>
        <dbReference type="EMBL" id="AWG27242.1"/>
    </source>
</evidence>
<dbReference type="AlphaFoldDB" id="A0A2S1LU90"/>
<protein>
    <submittedName>
        <fullName evidence="1">Type 1 periplasmic binding fold superfamily protein</fullName>
    </submittedName>
</protein>
<organism evidence="1 2">
    <name type="scientific">Flavobacterium kingsejongi</name>
    <dbReference type="NCBI Taxonomy" id="1678728"/>
    <lineage>
        <taxon>Bacteria</taxon>
        <taxon>Pseudomonadati</taxon>
        <taxon>Bacteroidota</taxon>
        <taxon>Flavobacteriia</taxon>
        <taxon>Flavobacteriales</taxon>
        <taxon>Flavobacteriaceae</taxon>
        <taxon>Flavobacterium</taxon>
    </lineage>
</organism>
<name>A0A2S1LU90_9FLAO</name>
<evidence type="ECO:0000313" key="2">
    <source>
        <dbReference type="Proteomes" id="UP000244677"/>
    </source>
</evidence>